<feature type="compositionally biased region" description="Low complexity" evidence="17">
    <location>
        <begin position="128"/>
        <end position="138"/>
    </location>
</feature>
<keyword evidence="13" id="KW-1133">Transmembrane helix</keyword>
<dbReference type="AlphaFoldDB" id="A0A9P6G0T8"/>
<evidence type="ECO:0000256" key="7">
    <source>
        <dbReference type="ARBA" id="ARBA00022723"/>
    </source>
</evidence>
<dbReference type="GO" id="GO:0016787">
    <property type="term" value="F:hydrolase activity"/>
    <property type="evidence" value="ECO:0007669"/>
    <property type="project" value="UniProtKB-KW"/>
</dbReference>
<feature type="compositionally biased region" description="Low complexity" evidence="17">
    <location>
        <begin position="42"/>
        <end position="112"/>
    </location>
</feature>
<organism evidence="19 20">
    <name type="scientific">Lunasporangiospora selenospora</name>
    <dbReference type="NCBI Taxonomy" id="979761"/>
    <lineage>
        <taxon>Eukaryota</taxon>
        <taxon>Fungi</taxon>
        <taxon>Fungi incertae sedis</taxon>
        <taxon>Mucoromycota</taxon>
        <taxon>Mortierellomycotina</taxon>
        <taxon>Mortierellomycetes</taxon>
        <taxon>Mortierellales</taxon>
        <taxon>Mortierellaceae</taxon>
        <taxon>Lunasporangiospora</taxon>
    </lineage>
</organism>
<dbReference type="Pfam" id="PF04548">
    <property type="entry name" value="AIG1"/>
    <property type="match status" value="1"/>
</dbReference>
<dbReference type="PANTHER" id="PTHR10903:SF135">
    <property type="entry name" value="TRANSLOCASE OF CHLOROPLAST 120, CHLOROPLASTIC-RELATED"/>
    <property type="match status" value="1"/>
</dbReference>
<dbReference type="PANTHER" id="PTHR10903">
    <property type="entry name" value="GTPASE, IMAP FAMILY MEMBER-RELATED"/>
    <property type="match status" value="1"/>
</dbReference>
<evidence type="ECO:0000256" key="2">
    <source>
        <dbReference type="ARBA" id="ARBA00004167"/>
    </source>
</evidence>
<keyword evidence="20" id="KW-1185">Reference proteome</keyword>
<accession>A0A9P6G0T8</accession>
<gene>
    <name evidence="19" type="ORF">BGW38_004335</name>
</gene>
<keyword evidence="5" id="KW-0934">Plastid</keyword>
<evidence type="ECO:0000256" key="6">
    <source>
        <dbReference type="ARBA" id="ARBA00022692"/>
    </source>
</evidence>
<feature type="region of interest" description="Disordered" evidence="17">
    <location>
        <begin position="208"/>
        <end position="305"/>
    </location>
</feature>
<comment type="cofactor">
    <cofactor evidence="1">
        <name>Mg(2+)</name>
        <dbReference type="ChEBI" id="CHEBI:18420"/>
    </cofactor>
</comment>
<evidence type="ECO:0000256" key="17">
    <source>
        <dbReference type="SAM" id="MobiDB-lite"/>
    </source>
</evidence>
<feature type="region of interest" description="Disordered" evidence="17">
    <location>
        <begin position="1"/>
        <end position="114"/>
    </location>
</feature>
<evidence type="ECO:0000256" key="8">
    <source>
        <dbReference type="ARBA" id="ARBA00022741"/>
    </source>
</evidence>
<dbReference type="Gene3D" id="3.40.50.300">
    <property type="entry name" value="P-loop containing nucleotide triphosphate hydrolases"/>
    <property type="match status" value="1"/>
</dbReference>
<keyword evidence="15" id="KW-0472">Membrane</keyword>
<keyword evidence="10" id="KW-1002">Plastid outer membrane</keyword>
<dbReference type="OrthoDB" id="8954335at2759"/>
<dbReference type="InterPro" id="IPR006703">
    <property type="entry name" value="G_AIG1"/>
</dbReference>
<evidence type="ECO:0000256" key="12">
    <source>
        <dbReference type="ARBA" id="ARBA00022927"/>
    </source>
</evidence>
<keyword evidence="9" id="KW-0378">Hydrolase</keyword>
<name>A0A9P6G0T8_9FUNG</name>
<feature type="region of interest" description="Disordered" evidence="17">
    <location>
        <begin position="551"/>
        <end position="572"/>
    </location>
</feature>
<feature type="compositionally biased region" description="Basic residues" evidence="17">
    <location>
        <begin position="553"/>
        <end position="572"/>
    </location>
</feature>
<dbReference type="EMBL" id="JAABOA010000278">
    <property type="protein sequence ID" value="KAF9585002.1"/>
    <property type="molecule type" value="Genomic_DNA"/>
</dbReference>
<keyword evidence="4" id="KW-0150">Chloroplast</keyword>
<evidence type="ECO:0000256" key="14">
    <source>
        <dbReference type="ARBA" id="ARBA00023134"/>
    </source>
</evidence>
<evidence type="ECO:0000313" key="20">
    <source>
        <dbReference type="Proteomes" id="UP000780801"/>
    </source>
</evidence>
<feature type="region of interest" description="Disordered" evidence="17">
    <location>
        <begin position="128"/>
        <end position="187"/>
    </location>
</feature>
<feature type="compositionally biased region" description="Polar residues" evidence="17">
    <location>
        <begin position="7"/>
        <end position="41"/>
    </location>
</feature>
<evidence type="ECO:0000256" key="16">
    <source>
        <dbReference type="ARBA" id="ARBA00024013"/>
    </source>
</evidence>
<feature type="compositionally biased region" description="Low complexity" evidence="17">
    <location>
        <begin position="145"/>
        <end position="178"/>
    </location>
</feature>
<proteinExistence type="predicted"/>
<keyword evidence="12" id="KW-0653">Protein transport</keyword>
<keyword evidence="14" id="KW-0342">GTP-binding</keyword>
<evidence type="ECO:0000256" key="9">
    <source>
        <dbReference type="ARBA" id="ARBA00022801"/>
    </source>
</evidence>
<dbReference type="GO" id="GO:0016020">
    <property type="term" value="C:membrane"/>
    <property type="evidence" value="ECO:0007669"/>
    <property type="project" value="UniProtKB-SubCell"/>
</dbReference>
<dbReference type="Proteomes" id="UP000780801">
    <property type="component" value="Unassembled WGS sequence"/>
</dbReference>
<keyword evidence="11" id="KW-0460">Magnesium</keyword>
<dbReference type="GO" id="GO:0015031">
    <property type="term" value="P:protein transport"/>
    <property type="evidence" value="ECO:0007669"/>
    <property type="project" value="UniProtKB-KW"/>
</dbReference>
<feature type="compositionally biased region" description="Low complexity" evidence="17">
    <location>
        <begin position="279"/>
        <end position="304"/>
    </location>
</feature>
<evidence type="ECO:0000256" key="4">
    <source>
        <dbReference type="ARBA" id="ARBA00022528"/>
    </source>
</evidence>
<keyword evidence="3" id="KW-0813">Transport</keyword>
<comment type="subcellular location">
    <subcellularLocation>
        <location evidence="2">Membrane</location>
        <topology evidence="2">Single-pass membrane protein</topology>
    </subcellularLocation>
    <subcellularLocation>
        <location evidence="16">Plastid</location>
        <location evidence="16">Chloroplast outer membrane</location>
    </subcellularLocation>
</comment>
<feature type="compositionally biased region" description="Polar residues" evidence="17">
    <location>
        <begin position="208"/>
        <end position="247"/>
    </location>
</feature>
<evidence type="ECO:0000256" key="13">
    <source>
        <dbReference type="ARBA" id="ARBA00022989"/>
    </source>
</evidence>
<evidence type="ECO:0000256" key="5">
    <source>
        <dbReference type="ARBA" id="ARBA00022640"/>
    </source>
</evidence>
<keyword evidence="7" id="KW-0479">Metal-binding</keyword>
<feature type="domain" description="AIG1-type G" evidence="18">
    <location>
        <begin position="310"/>
        <end position="439"/>
    </location>
</feature>
<evidence type="ECO:0000256" key="3">
    <source>
        <dbReference type="ARBA" id="ARBA00022448"/>
    </source>
</evidence>
<evidence type="ECO:0000256" key="15">
    <source>
        <dbReference type="ARBA" id="ARBA00023136"/>
    </source>
</evidence>
<dbReference type="SUPFAM" id="SSF52540">
    <property type="entry name" value="P-loop containing nucleoside triphosphate hydrolases"/>
    <property type="match status" value="1"/>
</dbReference>
<keyword evidence="6" id="KW-0812">Transmembrane</keyword>
<evidence type="ECO:0000256" key="11">
    <source>
        <dbReference type="ARBA" id="ARBA00022842"/>
    </source>
</evidence>
<evidence type="ECO:0000256" key="10">
    <source>
        <dbReference type="ARBA" id="ARBA00022805"/>
    </source>
</evidence>
<dbReference type="InterPro" id="IPR027417">
    <property type="entry name" value="P-loop_NTPase"/>
</dbReference>
<protein>
    <recommendedName>
        <fullName evidence="18">AIG1-type G domain-containing protein</fullName>
    </recommendedName>
</protein>
<comment type="caution">
    <text evidence="19">The sequence shown here is derived from an EMBL/GenBank/DDBJ whole genome shotgun (WGS) entry which is preliminary data.</text>
</comment>
<evidence type="ECO:0000256" key="1">
    <source>
        <dbReference type="ARBA" id="ARBA00001946"/>
    </source>
</evidence>
<keyword evidence="8" id="KW-0547">Nucleotide-binding</keyword>
<dbReference type="GO" id="GO:0046872">
    <property type="term" value="F:metal ion binding"/>
    <property type="evidence" value="ECO:0007669"/>
    <property type="project" value="UniProtKB-KW"/>
</dbReference>
<dbReference type="InterPro" id="IPR045058">
    <property type="entry name" value="GIMA/IAN/Toc"/>
</dbReference>
<evidence type="ECO:0000313" key="19">
    <source>
        <dbReference type="EMBL" id="KAF9585002.1"/>
    </source>
</evidence>
<reference evidence="19" key="1">
    <citation type="journal article" date="2020" name="Fungal Divers.">
        <title>Resolving the Mortierellaceae phylogeny through synthesis of multi-gene phylogenetics and phylogenomics.</title>
        <authorList>
            <person name="Vandepol N."/>
            <person name="Liber J."/>
            <person name="Desiro A."/>
            <person name="Na H."/>
            <person name="Kennedy M."/>
            <person name="Barry K."/>
            <person name="Grigoriev I.V."/>
            <person name="Miller A.N."/>
            <person name="O'Donnell K."/>
            <person name="Stajich J.E."/>
            <person name="Bonito G."/>
        </authorList>
    </citation>
    <scope>NUCLEOTIDE SEQUENCE</scope>
    <source>
        <strain evidence="19">KOD1015</strain>
    </source>
</reference>
<dbReference type="GO" id="GO:0005525">
    <property type="term" value="F:GTP binding"/>
    <property type="evidence" value="ECO:0007669"/>
    <property type="project" value="UniProtKB-KW"/>
</dbReference>
<sequence>MYANDKGQGQYQGNSNVSSNNDFSQSGPKTELSQGSGYSHQYNLSNNNSLNDYSNSNNNNSSNNHNYNYSSNGSNNNNGSSDNNNNNNNNINNINYNNINYNSNNNNNSNNHVQRNSLPQQQYQQHYFNQQQYQQQQQQHHHQQQHQQQYQQQQQPQAQQLPQAQQQLQQLQHLQHQPSIQPSLQPAPIEIHDPYQEQYVPQLFQLSNNSDSQLPKDQPSPQNRHSYHQQSPTQRQSLPPNQTGSHLQQQQQQRHLSVQPSAMEPSPQPHLSSPSVPAQPRQLSPAQQTQQQQQQQPSRDASQTPMREFTIVALGKSGEGKSTLLNSILGREIFTAKPSVNEVTQHVDRAANHFLNIPSNPVMHCIDTPSFNGKMHDPNRVKELGALLTKVASGVDAFLFVIKCTRYRYDNTFHQTLQTYQTLLTRDFWSKLMIVFTHATPELLPSSQARVPLMAWSREIQERFQLDAPPTTLFAMDYARFPYPSGGAQDFWEKLMELDANTEPYCHQPFLESFGNGIAVEGYVQRIKGHLAVFEPSFFEAQAEGQYKEMEQKKRKQGKTFGLFKRHTHSSR</sequence>
<evidence type="ECO:0000259" key="18">
    <source>
        <dbReference type="Pfam" id="PF04548"/>
    </source>
</evidence>